<dbReference type="InterPro" id="IPR011701">
    <property type="entry name" value="MFS"/>
</dbReference>
<evidence type="ECO:0000256" key="3">
    <source>
        <dbReference type="ARBA" id="ARBA00022475"/>
    </source>
</evidence>
<dbReference type="Proteomes" id="UP001595741">
    <property type="component" value="Unassembled WGS sequence"/>
</dbReference>
<gene>
    <name evidence="9" type="ORF">ACFOLG_00105</name>
</gene>
<keyword evidence="10" id="KW-1185">Reference proteome</keyword>
<dbReference type="InterPro" id="IPR036259">
    <property type="entry name" value="MFS_trans_sf"/>
</dbReference>
<feature type="transmembrane region" description="Helical" evidence="7">
    <location>
        <begin position="56"/>
        <end position="77"/>
    </location>
</feature>
<keyword evidence="5 7" id="KW-1133">Transmembrane helix</keyword>
<feature type="domain" description="Major facilitator superfamily (MFS) profile" evidence="8">
    <location>
        <begin position="1"/>
        <end position="405"/>
    </location>
</feature>
<reference evidence="10" key="1">
    <citation type="journal article" date="2019" name="Int. J. Syst. Evol. Microbiol.">
        <title>The Global Catalogue of Microorganisms (GCM) 10K type strain sequencing project: providing services to taxonomists for standard genome sequencing and annotation.</title>
        <authorList>
            <consortium name="The Broad Institute Genomics Platform"/>
            <consortium name="The Broad Institute Genome Sequencing Center for Infectious Disease"/>
            <person name="Wu L."/>
            <person name="Ma J."/>
        </authorList>
    </citation>
    <scope>NUCLEOTIDE SEQUENCE [LARGE SCALE GENOMIC DNA]</scope>
    <source>
        <strain evidence="10">KCTC 42742</strain>
    </source>
</reference>
<comment type="caution">
    <text evidence="9">The sequence shown here is derived from an EMBL/GenBank/DDBJ whole genome shotgun (WGS) entry which is preliminary data.</text>
</comment>
<proteinExistence type="predicted"/>
<dbReference type="PANTHER" id="PTHR23517">
    <property type="entry name" value="RESISTANCE PROTEIN MDTM, PUTATIVE-RELATED-RELATED"/>
    <property type="match status" value="1"/>
</dbReference>
<dbReference type="PANTHER" id="PTHR23517:SF3">
    <property type="entry name" value="INTEGRAL MEMBRANE TRANSPORT PROTEIN"/>
    <property type="match status" value="1"/>
</dbReference>
<feature type="transmembrane region" description="Helical" evidence="7">
    <location>
        <begin position="381"/>
        <end position="401"/>
    </location>
</feature>
<dbReference type="Pfam" id="PF07690">
    <property type="entry name" value="MFS_1"/>
    <property type="match status" value="1"/>
</dbReference>
<feature type="transmembrane region" description="Helical" evidence="7">
    <location>
        <begin position="352"/>
        <end position="375"/>
    </location>
</feature>
<name>A0ABV7RAW0_9NEIS</name>
<feature type="transmembrane region" description="Helical" evidence="7">
    <location>
        <begin position="316"/>
        <end position="340"/>
    </location>
</feature>
<evidence type="ECO:0000256" key="2">
    <source>
        <dbReference type="ARBA" id="ARBA00022448"/>
    </source>
</evidence>
<keyword evidence="2" id="KW-0813">Transport</keyword>
<keyword evidence="3" id="KW-1003">Cell membrane</keyword>
<evidence type="ECO:0000256" key="7">
    <source>
        <dbReference type="SAM" id="Phobius"/>
    </source>
</evidence>
<dbReference type="InterPro" id="IPR050171">
    <property type="entry name" value="MFS_Transporters"/>
</dbReference>
<feature type="transmembrane region" description="Helical" evidence="7">
    <location>
        <begin position="230"/>
        <end position="250"/>
    </location>
</feature>
<organism evidence="9 10">
    <name type="scientific">Vogesella facilis</name>
    <dbReference type="NCBI Taxonomy" id="1655232"/>
    <lineage>
        <taxon>Bacteria</taxon>
        <taxon>Pseudomonadati</taxon>
        <taxon>Pseudomonadota</taxon>
        <taxon>Betaproteobacteria</taxon>
        <taxon>Neisseriales</taxon>
        <taxon>Chromobacteriaceae</taxon>
        <taxon>Vogesella</taxon>
    </lineage>
</organism>
<feature type="transmembrane region" description="Helical" evidence="7">
    <location>
        <begin position="176"/>
        <end position="196"/>
    </location>
</feature>
<keyword evidence="6 7" id="KW-0472">Membrane</keyword>
<feature type="transmembrane region" description="Helical" evidence="7">
    <location>
        <begin position="262"/>
        <end position="281"/>
    </location>
</feature>
<evidence type="ECO:0000256" key="6">
    <source>
        <dbReference type="ARBA" id="ARBA00023136"/>
    </source>
</evidence>
<accession>A0ABV7RAW0</accession>
<sequence length="408" mass="44027">MLSSLAPTLGRRVLTPFRGLPPSVYIQVLATLMNTMGGIAKLFLPLFFLERYQLPYTSIGLLMSCYGLGCFAGAYAGGALSDRLDARKLAAALLLAGGLCTLCLALPLPLWAYVPLLLLTGLADGGFRPGNMRLVLEPCSPELRPTAQGLYRVAFNLGTSLAGISGGLLAHYGYHWVFIAQGLCSMLACGWMAWAYRHYGIALPPRHGHPATAAADGAGSPWRDAAFLQFMLGLLLIVAVFDQMYGTLGLFLRQHYGLGPQWLGYLFTLNGLMVVGLQVWIAQQVGRWGLRRCSQLAVLCMGGSFLLLNAGHGPLWALLAMAVLTIGELLMSPTWSSIVMLRSEGRQRGRYLGIYSAAWSGRALYAPALGTWAYGQFGGATLWWLCAAIGIVTVLLQAGPLRRMLPAR</sequence>
<dbReference type="InterPro" id="IPR020846">
    <property type="entry name" value="MFS_dom"/>
</dbReference>
<dbReference type="PROSITE" id="PS50850">
    <property type="entry name" value="MFS"/>
    <property type="match status" value="1"/>
</dbReference>
<dbReference type="EMBL" id="JBHRXN010000001">
    <property type="protein sequence ID" value="MFC3530579.1"/>
    <property type="molecule type" value="Genomic_DNA"/>
</dbReference>
<dbReference type="SUPFAM" id="SSF103473">
    <property type="entry name" value="MFS general substrate transporter"/>
    <property type="match status" value="1"/>
</dbReference>
<evidence type="ECO:0000313" key="10">
    <source>
        <dbReference type="Proteomes" id="UP001595741"/>
    </source>
</evidence>
<feature type="transmembrane region" description="Helical" evidence="7">
    <location>
        <begin position="293"/>
        <end position="310"/>
    </location>
</feature>
<comment type="subcellular location">
    <subcellularLocation>
        <location evidence="1">Cell membrane</location>
        <topology evidence="1">Multi-pass membrane protein</topology>
    </subcellularLocation>
</comment>
<evidence type="ECO:0000259" key="8">
    <source>
        <dbReference type="PROSITE" id="PS50850"/>
    </source>
</evidence>
<evidence type="ECO:0000313" key="9">
    <source>
        <dbReference type="EMBL" id="MFC3530579.1"/>
    </source>
</evidence>
<keyword evidence="4 7" id="KW-0812">Transmembrane</keyword>
<evidence type="ECO:0000256" key="1">
    <source>
        <dbReference type="ARBA" id="ARBA00004651"/>
    </source>
</evidence>
<feature type="transmembrane region" description="Helical" evidence="7">
    <location>
        <begin position="89"/>
        <end position="114"/>
    </location>
</feature>
<feature type="transmembrane region" description="Helical" evidence="7">
    <location>
        <begin position="24"/>
        <end position="44"/>
    </location>
</feature>
<dbReference type="Gene3D" id="1.20.1250.20">
    <property type="entry name" value="MFS general substrate transporter like domains"/>
    <property type="match status" value="1"/>
</dbReference>
<evidence type="ECO:0000256" key="5">
    <source>
        <dbReference type="ARBA" id="ARBA00022989"/>
    </source>
</evidence>
<evidence type="ECO:0000256" key="4">
    <source>
        <dbReference type="ARBA" id="ARBA00022692"/>
    </source>
</evidence>
<protein>
    <submittedName>
        <fullName evidence="9">MFS transporter</fullName>
    </submittedName>
</protein>
<dbReference type="RefSeq" id="WP_386087166.1">
    <property type="nucleotide sequence ID" value="NZ_JBHRXN010000001.1"/>
</dbReference>